<protein>
    <submittedName>
        <fullName evidence="2">Monovalent cation/H(+) antiporter subunit G</fullName>
    </submittedName>
</protein>
<keyword evidence="1" id="KW-0472">Membrane</keyword>
<gene>
    <name evidence="2" type="ORF">E8A74_15245</name>
</gene>
<accession>A0A4U1JD68</accession>
<dbReference type="Pfam" id="PF03334">
    <property type="entry name" value="PhaG_MnhG_YufB"/>
    <property type="match status" value="1"/>
</dbReference>
<organism evidence="2 3">
    <name type="scientific">Polyangium fumosum</name>
    <dbReference type="NCBI Taxonomy" id="889272"/>
    <lineage>
        <taxon>Bacteria</taxon>
        <taxon>Pseudomonadati</taxon>
        <taxon>Myxococcota</taxon>
        <taxon>Polyangia</taxon>
        <taxon>Polyangiales</taxon>
        <taxon>Polyangiaceae</taxon>
        <taxon>Polyangium</taxon>
    </lineage>
</organism>
<dbReference type="EMBL" id="SSMQ01000013">
    <property type="protein sequence ID" value="TKD08635.1"/>
    <property type="molecule type" value="Genomic_DNA"/>
</dbReference>
<feature type="transmembrane region" description="Helical" evidence="1">
    <location>
        <begin position="30"/>
        <end position="51"/>
    </location>
</feature>
<sequence length="148" mass="16275">MSSSTRRSWCSSWAFWGRCLWPRTWREPVLIEAVAVVLGVCFMFLASLGVLRLDDFYARIHAPTKAATLGLVFLLAALAFEVQDKAAVTKAVLAMLFVGMTAPVGAHILARAAYRRGVRPSARVDEYAHLVAATKTRAAPGRERDTKP</sequence>
<dbReference type="PANTHER" id="PTHR34703:SF1">
    <property type="entry name" value="ANTIPORTER SUBUNIT MNHG2-RELATED"/>
    <property type="match status" value="1"/>
</dbReference>
<dbReference type="GO" id="GO:0015385">
    <property type="term" value="F:sodium:proton antiporter activity"/>
    <property type="evidence" value="ECO:0007669"/>
    <property type="project" value="TreeGrafter"/>
</dbReference>
<dbReference type="InterPro" id="IPR005133">
    <property type="entry name" value="PhaG_MnhG_YufB"/>
</dbReference>
<dbReference type="OrthoDB" id="5346950at2"/>
<keyword evidence="3" id="KW-1185">Reference proteome</keyword>
<feature type="transmembrane region" description="Helical" evidence="1">
    <location>
        <begin position="63"/>
        <end position="80"/>
    </location>
</feature>
<keyword evidence="1" id="KW-0812">Transmembrane</keyword>
<proteinExistence type="predicted"/>
<name>A0A4U1JD68_9BACT</name>
<evidence type="ECO:0000256" key="1">
    <source>
        <dbReference type="SAM" id="Phobius"/>
    </source>
</evidence>
<dbReference type="AlphaFoldDB" id="A0A4U1JD68"/>
<feature type="transmembrane region" description="Helical" evidence="1">
    <location>
        <begin position="92"/>
        <end position="114"/>
    </location>
</feature>
<evidence type="ECO:0000313" key="2">
    <source>
        <dbReference type="EMBL" id="TKD08635.1"/>
    </source>
</evidence>
<dbReference type="NCBIfam" id="TIGR01300">
    <property type="entry name" value="CPA3_mnhG_phaG"/>
    <property type="match status" value="1"/>
</dbReference>
<dbReference type="NCBIfam" id="NF009314">
    <property type="entry name" value="PRK12674.1-2"/>
    <property type="match status" value="1"/>
</dbReference>
<comment type="caution">
    <text evidence="2">The sequence shown here is derived from an EMBL/GenBank/DDBJ whole genome shotgun (WGS) entry which is preliminary data.</text>
</comment>
<dbReference type="PANTHER" id="PTHR34703">
    <property type="entry name" value="ANTIPORTER SUBUNIT MNHG2-RELATED"/>
    <property type="match status" value="1"/>
</dbReference>
<evidence type="ECO:0000313" key="3">
    <source>
        <dbReference type="Proteomes" id="UP000309215"/>
    </source>
</evidence>
<keyword evidence="1" id="KW-1133">Transmembrane helix</keyword>
<reference evidence="2 3" key="1">
    <citation type="submission" date="2019-04" db="EMBL/GenBank/DDBJ databases">
        <authorList>
            <person name="Li Y."/>
            <person name="Wang J."/>
        </authorList>
    </citation>
    <scope>NUCLEOTIDE SEQUENCE [LARGE SCALE GENOMIC DNA]</scope>
    <source>
        <strain evidence="2 3">DSM 14668</strain>
    </source>
</reference>
<dbReference type="Proteomes" id="UP000309215">
    <property type="component" value="Unassembled WGS sequence"/>
</dbReference>